<feature type="non-terminal residue" evidence="1">
    <location>
        <position position="1"/>
    </location>
</feature>
<protein>
    <submittedName>
        <fullName evidence="1">Uncharacterized protein</fullName>
    </submittedName>
</protein>
<comment type="caution">
    <text evidence="1">The sequence shown here is derived from an EMBL/GenBank/DDBJ whole genome shotgun (WGS) entry which is preliminary data.</text>
</comment>
<dbReference type="AlphaFoldDB" id="A0A0F9F0N6"/>
<organism evidence="1">
    <name type="scientific">marine sediment metagenome</name>
    <dbReference type="NCBI Taxonomy" id="412755"/>
    <lineage>
        <taxon>unclassified sequences</taxon>
        <taxon>metagenomes</taxon>
        <taxon>ecological metagenomes</taxon>
    </lineage>
</organism>
<proteinExistence type="predicted"/>
<dbReference type="EMBL" id="LAZR01032471">
    <property type="protein sequence ID" value="KKL50790.1"/>
    <property type="molecule type" value="Genomic_DNA"/>
</dbReference>
<reference evidence="1" key="1">
    <citation type="journal article" date="2015" name="Nature">
        <title>Complex archaea that bridge the gap between prokaryotes and eukaryotes.</title>
        <authorList>
            <person name="Spang A."/>
            <person name="Saw J.H."/>
            <person name="Jorgensen S.L."/>
            <person name="Zaremba-Niedzwiedzka K."/>
            <person name="Martijn J."/>
            <person name="Lind A.E."/>
            <person name="van Eijk R."/>
            <person name="Schleper C."/>
            <person name="Guy L."/>
            <person name="Ettema T.J."/>
        </authorList>
    </citation>
    <scope>NUCLEOTIDE SEQUENCE</scope>
</reference>
<name>A0A0F9F0N6_9ZZZZ</name>
<accession>A0A0F9F0N6</accession>
<sequence>LLGLGSLVGTMIFPAAKAVTTSMKVGKLATRAGAKAAGGIKALETTELAKWKASGLIEKDVASYAEMGGDAGIRRMRQETMRKTRLKKYEEGIADKVARGEDPVPAWIKKDKPFERVKYEFDKQFANTYTSHIGKEKIAMETRRKFHEEQNRLWNSDTVDTVFKNMPDASSGPRIGAYLLGRNNPTLAGKAAKDFGPMSAVDKRWADYYHEAAKFEQTSMVEDGFLTEAAYRAMGETHLPALNIGTPNAGIGTSSTYLQRTSKRDLAKRAKTTAAGLIEREVPRRGLGRLFGKTKTVIESVGETSHSAMSKYSVARLTSATLLPRKKTSEQAYKALQSGKLITDPHDFTVVGLMNDKLLHSNYRTVRDILIDPHSQFTATADDIATFGLSHEKALEKGWIHMGKAGSDAESRLMRMIAKKTGKPETALPYVRKEIFEEIWGKNGMMEQVTSKEAGIAQVMATMYKTVNTAFNPATHLQNTAGNMIFLRQAGFNILSNENRAITKQMTQVFNKIAEVRKAGKRAGMDVSLHGRNSALNSIDYGTIKIGKKTFNLNDEMNDPIFRELIEESAFDAVEG</sequence>
<feature type="non-terminal residue" evidence="1">
    <location>
        <position position="576"/>
    </location>
</feature>
<gene>
    <name evidence="1" type="ORF">LCGC14_2301970</name>
</gene>
<evidence type="ECO:0000313" key="1">
    <source>
        <dbReference type="EMBL" id="KKL50790.1"/>
    </source>
</evidence>